<dbReference type="AlphaFoldDB" id="A0A1G8N088"/>
<feature type="transmembrane region" description="Helical" evidence="9">
    <location>
        <begin position="88"/>
        <end position="107"/>
    </location>
</feature>
<evidence type="ECO:0000256" key="6">
    <source>
        <dbReference type="ARBA" id="ARBA00022692"/>
    </source>
</evidence>
<keyword evidence="8 9" id="KW-0472">Membrane</keyword>
<dbReference type="PANTHER" id="PTHR34308">
    <property type="entry name" value="COBALAMIN BIOSYNTHESIS PROTEIN CBIB"/>
    <property type="match status" value="1"/>
</dbReference>
<dbReference type="GO" id="GO:0048472">
    <property type="term" value="F:threonine-phosphate decarboxylase activity"/>
    <property type="evidence" value="ECO:0007669"/>
    <property type="project" value="InterPro"/>
</dbReference>
<evidence type="ECO:0000256" key="1">
    <source>
        <dbReference type="ARBA" id="ARBA00004651"/>
    </source>
</evidence>
<evidence type="ECO:0000256" key="8">
    <source>
        <dbReference type="ARBA" id="ARBA00023136"/>
    </source>
</evidence>
<evidence type="ECO:0000256" key="9">
    <source>
        <dbReference type="HAMAP-Rule" id="MF_00024"/>
    </source>
</evidence>
<dbReference type="NCBIfam" id="TIGR00380">
    <property type="entry name" value="cobal_cbiB"/>
    <property type="match status" value="1"/>
</dbReference>
<dbReference type="GO" id="GO:0009236">
    <property type="term" value="P:cobalamin biosynthetic process"/>
    <property type="evidence" value="ECO:0007669"/>
    <property type="project" value="UniProtKB-UniRule"/>
</dbReference>
<evidence type="ECO:0000256" key="4">
    <source>
        <dbReference type="ARBA" id="ARBA00022475"/>
    </source>
</evidence>
<reference evidence="10 11" key="1">
    <citation type="submission" date="2016-10" db="EMBL/GenBank/DDBJ databases">
        <authorList>
            <person name="de Groot N.N."/>
        </authorList>
    </citation>
    <scope>NUCLEOTIDE SEQUENCE [LARGE SCALE GENOMIC DNA]</scope>
    <source>
        <strain evidence="10 11">CGMCC 1.5058</strain>
    </source>
</reference>
<dbReference type="GO" id="GO:0015420">
    <property type="term" value="F:ABC-type vitamin B12 transporter activity"/>
    <property type="evidence" value="ECO:0007669"/>
    <property type="project" value="UniProtKB-UniRule"/>
</dbReference>
<evidence type="ECO:0000313" key="10">
    <source>
        <dbReference type="EMBL" id="SDI73639.1"/>
    </source>
</evidence>
<dbReference type="Proteomes" id="UP000183255">
    <property type="component" value="Unassembled WGS sequence"/>
</dbReference>
<keyword evidence="5 9" id="KW-0169">Cobalamin biosynthesis</keyword>
<evidence type="ECO:0000256" key="7">
    <source>
        <dbReference type="ARBA" id="ARBA00022989"/>
    </source>
</evidence>
<feature type="transmembrane region" description="Helical" evidence="9">
    <location>
        <begin position="61"/>
        <end position="81"/>
    </location>
</feature>
<proteinExistence type="inferred from homology"/>
<feature type="transmembrane region" description="Helical" evidence="9">
    <location>
        <begin position="306"/>
        <end position="325"/>
    </location>
</feature>
<feature type="transmembrane region" description="Helical" evidence="9">
    <location>
        <begin position="162"/>
        <end position="180"/>
    </location>
</feature>
<dbReference type="RefSeq" id="WP_051651597.1">
    <property type="nucleotide sequence ID" value="NZ_FNDZ01000004.1"/>
</dbReference>
<comment type="similarity">
    <text evidence="3 9">Belongs to the CobD/CbiB family.</text>
</comment>
<dbReference type="HAMAP" id="MF_00024">
    <property type="entry name" value="CobD_CbiB"/>
    <property type="match status" value="1"/>
</dbReference>
<protein>
    <recommendedName>
        <fullName evidence="9">Cobalamin biosynthesis protein CobD</fullName>
    </recommendedName>
</protein>
<evidence type="ECO:0000256" key="5">
    <source>
        <dbReference type="ARBA" id="ARBA00022573"/>
    </source>
</evidence>
<accession>A0A1G8N088</accession>
<comment type="caution">
    <text evidence="9">Lacks conserved residue(s) required for the propagation of feature annotation.</text>
</comment>
<evidence type="ECO:0000256" key="3">
    <source>
        <dbReference type="ARBA" id="ARBA00006263"/>
    </source>
</evidence>
<dbReference type="Pfam" id="PF03186">
    <property type="entry name" value="CobD_Cbib"/>
    <property type="match status" value="1"/>
</dbReference>
<dbReference type="PANTHER" id="PTHR34308:SF1">
    <property type="entry name" value="COBALAMIN BIOSYNTHESIS PROTEIN CBIB"/>
    <property type="match status" value="1"/>
</dbReference>
<sequence length="327" mass="36693">MRFFMNTPVASVLFAVVLDVIVGDPKSLWHPVMGIGKLIHALERKLYENEDTPAVRKRKGILLVILACISVTAFVYSILALAFSVSYWLYFILCVYLLWTGLAGRTLKLEGLNVYHALAQNQLQEARGRLSMLVSRQTELMSEEEVIKATVETVSENTSDGIVAPLFFGVLFGPCGMWLYKTVNTMDSMVGYKNERYLDFGWCAAKTDDVLNFIPARLTSWFILFSAPLEGRPFKKAAEVYRRYRNCHESPNAGHPESAAAGVLGISLGGDAIYFGQTVCKPALGEMDQEPEPSDIVKTVRMMERAYIMSAALFMMLKVMGRWTFYV</sequence>
<evidence type="ECO:0000256" key="2">
    <source>
        <dbReference type="ARBA" id="ARBA00004953"/>
    </source>
</evidence>
<dbReference type="InterPro" id="IPR004485">
    <property type="entry name" value="Cobalamin_biosynth_CobD/CbiB"/>
</dbReference>
<keyword evidence="7 9" id="KW-1133">Transmembrane helix</keyword>
<dbReference type="GO" id="GO:0005886">
    <property type="term" value="C:plasma membrane"/>
    <property type="evidence" value="ECO:0007669"/>
    <property type="project" value="UniProtKB-SubCell"/>
</dbReference>
<dbReference type="UniPathway" id="UPA00148"/>
<evidence type="ECO:0000313" key="11">
    <source>
        <dbReference type="Proteomes" id="UP000183255"/>
    </source>
</evidence>
<comment type="subcellular location">
    <subcellularLocation>
        <location evidence="1 9">Cell membrane</location>
        <topology evidence="1 9">Multi-pass membrane protein</topology>
    </subcellularLocation>
</comment>
<comment type="function">
    <text evidence="9">Converts cobyric acid to cobinamide by the addition of aminopropanol on the F carboxylic group.</text>
</comment>
<dbReference type="EMBL" id="FNDZ01000004">
    <property type="protein sequence ID" value="SDI73639.1"/>
    <property type="molecule type" value="Genomic_DNA"/>
</dbReference>
<gene>
    <name evidence="9" type="primary">cobD</name>
    <name evidence="10" type="ORF">SAMN05421804_10455</name>
</gene>
<organism evidence="10 11">
    <name type="scientific">Proteiniclasticum ruminis</name>
    <dbReference type="NCBI Taxonomy" id="398199"/>
    <lineage>
        <taxon>Bacteria</taxon>
        <taxon>Bacillati</taxon>
        <taxon>Bacillota</taxon>
        <taxon>Clostridia</taxon>
        <taxon>Eubacteriales</taxon>
        <taxon>Clostridiaceae</taxon>
        <taxon>Proteiniclasticum</taxon>
    </lineage>
</organism>
<comment type="pathway">
    <text evidence="2 9">Cofactor biosynthesis; adenosylcobalamin biosynthesis.</text>
</comment>
<name>A0A1G8N088_9CLOT</name>
<keyword evidence="4 9" id="KW-1003">Cell membrane</keyword>
<keyword evidence="6 9" id="KW-0812">Transmembrane</keyword>